<dbReference type="OrthoDB" id="9803824at2"/>
<dbReference type="EC" id="2.7.7.65" evidence="2"/>
<evidence type="ECO:0000313" key="7">
    <source>
        <dbReference type="Proteomes" id="UP000242857"/>
    </source>
</evidence>
<dbReference type="GO" id="GO:0052621">
    <property type="term" value="F:diguanylate cyclase activity"/>
    <property type="evidence" value="ECO:0007669"/>
    <property type="project" value="UniProtKB-EC"/>
</dbReference>
<evidence type="ECO:0000259" key="5">
    <source>
        <dbReference type="PROSITE" id="PS50887"/>
    </source>
</evidence>
<dbReference type="NCBIfam" id="TIGR00254">
    <property type="entry name" value="GGDEF"/>
    <property type="match status" value="1"/>
</dbReference>
<dbReference type="SUPFAM" id="SSF55073">
    <property type="entry name" value="Nucleotide cyclase"/>
    <property type="match status" value="1"/>
</dbReference>
<keyword evidence="4" id="KW-1133">Transmembrane helix</keyword>
<dbReference type="InterPro" id="IPR043128">
    <property type="entry name" value="Rev_trsase/Diguanyl_cyclase"/>
</dbReference>
<comment type="cofactor">
    <cofactor evidence="1">
        <name>Mg(2+)</name>
        <dbReference type="ChEBI" id="CHEBI:18420"/>
    </cofactor>
</comment>
<feature type="transmembrane region" description="Helical" evidence="4">
    <location>
        <begin position="294"/>
        <end position="313"/>
    </location>
</feature>
<dbReference type="Gene3D" id="3.30.450.20">
    <property type="entry name" value="PAS domain"/>
    <property type="match status" value="1"/>
</dbReference>
<dbReference type="STRING" id="213588.SAMN02745204_01352"/>
<dbReference type="PANTHER" id="PTHR45138">
    <property type="entry name" value="REGULATORY COMPONENTS OF SENSORY TRANSDUCTION SYSTEM"/>
    <property type="match status" value="1"/>
</dbReference>
<evidence type="ECO:0000256" key="3">
    <source>
        <dbReference type="ARBA" id="ARBA00034247"/>
    </source>
</evidence>
<dbReference type="PROSITE" id="PS50887">
    <property type="entry name" value="GGDEF"/>
    <property type="match status" value="1"/>
</dbReference>
<name>A0A1M4X752_9GAMM</name>
<dbReference type="CDD" id="cd18773">
    <property type="entry name" value="PDC1_HK_sensor"/>
    <property type="match status" value="1"/>
</dbReference>
<dbReference type="InterPro" id="IPR029787">
    <property type="entry name" value="Nucleotide_cyclase"/>
</dbReference>
<evidence type="ECO:0000256" key="1">
    <source>
        <dbReference type="ARBA" id="ARBA00001946"/>
    </source>
</evidence>
<dbReference type="Proteomes" id="UP000242857">
    <property type="component" value="Unassembled WGS sequence"/>
</dbReference>
<comment type="catalytic activity">
    <reaction evidence="3">
        <text>2 GTP = 3',3'-c-di-GMP + 2 diphosphate</text>
        <dbReference type="Rhea" id="RHEA:24898"/>
        <dbReference type="ChEBI" id="CHEBI:33019"/>
        <dbReference type="ChEBI" id="CHEBI:37565"/>
        <dbReference type="ChEBI" id="CHEBI:58805"/>
        <dbReference type="EC" id="2.7.7.65"/>
    </reaction>
</comment>
<dbReference type="GO" id="GO:0005886">
    <property type="term" value="C:plasma membrane"/>
    <property type="evidence" value="ECO:0007669"/>
    <property type="project" value="TreeGrafter"/>
</dbReference>
<feature type="domain" description="GGDEF" evidence="5">
    <location>
        <begin position="431"/>
        <end position="563"/>
    </location>
</feature>
<organism evidence="6 7">
    <name type="scientific">Thermomonas hydrothermalis</name>
    <dbReference type="NCBI Taxonomy" id="213588"/>
    <lineage>
        <taxon>Bacteria</taxon>
        <taxon>Pseudomonadati</taxon>
        <taxon>Pseudomonadota</taxon>
        <taxon>Gammaproteobacteria</taxon>
        <taxon>Lysobacterales</taxon>
        <taxon>Lysobacteraceae</taxon>
        <taxon>Thermomonas</taxon>
    </lineage>
</organism>
<dbReference type="GO" id="GO:0043709">
    <property type="term" value="P:cell adhesion involved in single-species biofilm formation"/>
    <property type="evidence" value="ECO:0007669"/>
    <property type="project" value="TreeGrafter"/>
</dbReference>
<dbReference type="GO" id="GO:1902201">
    <property type="term" value="P:negative regulation of bacterial-type flagellum-dependent cell motility"/>
    <property type="evidence" value="ECO:0007669"/>
    <property type="project" value="TreeGrafter"/>
</dbReference>
<reference evidence="7" key="1">
    <citation type="submission" date="2016-11" db="EMBL/GenBank/DDBJ databases">
        <authorList>
            <person name="Varghese N."/>
            <person name="Submissions S."/>
        </authorList>
    </citation>
    <scope>NUCLEOTIDE SEQUENCE [LARGE SCALE GENOMIC DNA]</scope>
    <source>
        <strain evidence="7">DSM 14834</strain>
    </source>
</reference>
<keyword evidence="7" id="KW-1185">Reference proteome</keyword>
<dbReference type="FunFam" id="3.30.70.270:FF:000001">
    <property type="entry name" value="Diguanylate cyclase domain protein"/>
    <property type="match status" value="1"/>
</dbReference>
<dbReference type="InterPro" id="IPR050469">
    <property type="entry name" value="Diguanylate_Cyclase"/>
</dbReference>
<proteinExistence type="predicted"/>
<dbReference type="AlphaFoldDB" id="A0A1M4X752"/>
<dbReference type="EMBL" id="FQUK01000019">
    <property type="protein sequence ID" value="SHE89245.1"/>
    <property type="molecule type" value="Genomic_DNA"/>
</dbReference>
<feature type="transmembrane region" description="Helical" evidence="4">
    <location>
        <begin position="20"/>
        <end position="40"/>
    </location>
</feature>
<dbReference type="SMART" id="SM00267">
    <property type="entry name" value="GGDEF"/>
    <property type="match status" value="1"/>
</dbReference>
<keyword evidence="4" id="KW-0812">Transmembrane</keyword>
<evidence type="ECO:0000256" key="2">
    <source>
        <dbReference type="ARBA" id="ARBA00012528"/>
    </source>
</evidence>
<protein>
    <recommendedName>
        <fullName evidence="2">diguanylate cyclase</fullName>
        <ecNumber evidence="2">2.7.7.65</ecNumber>
    </recommendedName>
</protein>
<gene>
    <name evidence="6" type="ORF">SAMN02745204_01352</name>
</gene>
<evidence type="ECO:0000313" key="6">
    <source>
        <dbReference type="EMBL" id="SHE89245.1"/>
    </source>
</evidence>
<keyword evidence="4" id="KW-0472">Membrane</keyword>
<dbReference type="CDD" id="cd01949">
    <property type="entry name" value="GGDEF"/>
    <property type="match status" value="1"/>
</dbReference>
<dbReference type="PANTHER" id="PTHR45138:SF9">
    <property type="entry name" value="DIGUANYLATE CYCLASE DGCM-RELATED"/>
    <property type="match status" value="1"/>
</dbReference>
<dbReference type="InterPro" id="IPR000160">
    <property type="entry name" value="GGDEF_dom"/>
</dbReference>
<evidence type="ECO:0000256" key="4">
    <source>
        <dbReference type="SAM" id="Phobius"/>
    </source>
</evidence>
<sequence>MKAPMPQQAKNRKWRLYRRLAYLLALATLVPFLLFTVGLVQDQWRSARQALWLNLDANARFSAGVIEDELAAQTAALVMLADQVEPTSPRAGEALSRLLDAYPALLRARAIDAEGRVRVARDSRRRPLAQRVPEVAGMAWFDRLRDQVRPEVSGVQRQLDYGDEAVVTLAVPVVRDGRFVGALEAAIPAASLARRPADSLRQRGLWLLLLDQHQRVIHAEHELAWQVMDDTGRVGLMLAAVAAPVDRPVQVRRDTGLLRTGAAAYVGAVRLQNGWVLAVVAPEDALLGPLLPKLWLLGAALAVTVMGMLLAIWRQRRILGDGIGYLLATLRGYALGGHMESISPGRLPEELQPLAEGISELGTRMNAAFAELRQALEEREAVIAARTDSLRRAVAELDRLSRTDALTGSLNYRGFTEAGQRLWQESQASGKPLSVLALDIDYFKRYNDLYGHAAGDGALRRFAGAVRSALLHADDVLARPGGEEFTVFLPATSHAQAMRVAERVRKRVHEADIIHAGSPKGRLTVSVGVATRAPSDMELEDLLKRADAALYRAKDAGRDAVSD</sequence>
<dbReference type="Gene3D" id="3.30.70.270">
    <property type="match status" value="1"/>
</dbReference>
<accession>A0A1M4X752</accession>
<dbReference type="Pfam" id="PF00990">
    <property type="entry name" value="GGDEF"/>
    <property type="match status" value="1"/>
</dbReference>